<dbReference type="FunFam" id="3.30.40.10:FF:000187">
    <property type="entry name" value="E3 ubiquitin-protein ligase ATL6"/>
    <property type="match status" value="1"/>
</dbReference>
<evidence type="ECO:0000313" key="16">
    <source>
        <dbReference type="EMBL" id="KAF5203574.1"/>
    </source>
</evidence>
<dbReference type="SMART" id="SM00184">
    <property type="entry name" value="RING"/>
    <property type="match status" value="1"/>
</dbReference>
<dbReference type="AlphaFoldDB" id="A0A7J6X1M3"/>
<dbReference type="GO" id="GO:0008270">
    <property type="term" value="F:zinc ion binding"/>
    <property type="evidence" value="ECO:0007669"/>
    <property type="project" value="UniProtKB-KW"/>
</dbReference>
<dbReference type="EC" id="2.3.2.27" evidence="4"/>
<evidence type="ECO:0000256" key="8">
    <source>
        <dbReference type="ARBA" id="ARBA00022771"/>
    </source>
</evidence>
<proteinExistence type="predicted"/>
<evidence type="ECO:0000256" key="4">
    <source>
        <dbReference type="ARBA" id="ARBA00012483"/>
    </source>
</evidence>
<gene>
    <name evidence="16" type="ORF">FRX31_006838</name>
</gene>
<keyword evidence="8 13" id="KW-0863">Zinc-finger</keyword>
<name>A0A7J6X1M3_THATH</name>
<dbReference type="GO" id="GO:0016567">
    <property type="term" value="P:protein ubiquitination"/>
    <property type="evidence" value="ECO:0007669"/>
    <property type="project" value="UniProtKB-UniPathway"/>
</dbReference>
<dbReference type="PANTHER" id="PTHR46913">
    <property type="entry name" value="RING-H2 FINGER PROTEIN ATL16"/>
    <property type="match status" value="1"/>
</dbReference>
<evidence type="ECO:0000256" key="2">
    <source>
        <dbReference type="ARBA" id="ARBA00004167"/>
    </source>
</evidence>
<comment type="pathway">
    <text evidence="3">Protein modification; protein ubiquitination.</text>
</comment>
<keyword evidence="11 14" id="KW-1133">Transmembrane helix</keyword>
<keyword evidence="12 14" id="KW-0472">Membrane</keyword>
<comment type="catalytic activity">
    <reaction evidence="1">
        <text>S-ubiquitinyl-[E2 ubiquitin-conjugating enzyme]-L-cysteine + [acceptor protein]-L-lysine = [E2 ubiquitin-conjugating enzyme]-L-cysteine + N(6)-ubiquitinyl-[acceptor protein]-L-lysine.</text>
        <dbReference type="EC" id="2.3.2.27"/>
    </reaction>
</comment>
<keyword evidence="5" id="KW-0808">Transferase</keyword>
<evidence type="ECO:0000256" key="10">
    <source>
        <dbReference type="ARBA" id="ARBA00022833"/>
    </source>
</evidence>
<comment type="subcellular location">
    <subcellularLocation>
        <location evidence="2">Membrane</location>
        <topology evidence="2">Single-pass membrane protein</topology>
    </subcellularLocation>
</comment>
<dbReference type="UniPathway" id="UPA00143"/>
<keyword evidence="10" id="KW-0862">Zinc</keyword>
<evidence type="ECO:0000256" key="11">
    <source>
        <dbReference type="ARBA" id="ARBA00022989"/>
    </source>
</evidence>
<evidence type="ECO:0000256" key="14">
    <source>
        <dbReference type="SAM" id="Phobius"/>
    </source>
</evidence>
<dbReference type="PANTHER" id="PTHR46913:SF1">
    <property type="entry name" value="RING-H2 FINGER PROTEIN ATL16"/>
    <property type="match status" value="1"/>
</dbReference>
<comment type="caution">
    <text evidence="16">The sequence shown here is derived from an EMBL/GenBank/DDBJ whole genome shotgun (WGS) entry which is preliminary data.</text>
</comment>
<dbReference type="PROSITE" id="PS50089">
    <property type="entry name" value="ZF_RING_2"/>
    <property type="match status" value="1"/>
</dbReference>
<keyword evidence="17" id="KW-1185">Reference proteome</keyword>
<feature type="domain" description="RING-type" evidence="15">
    <location>
        <begin position="108"/>
        <end position="150"/>
    </location>
</feature>
<dbReference type="SUPFAM" id="SSF57850">
    <property type="entry name" value="RING/U-box"/>
    <property type="match status" value="1"/>
</dbReference>
<dbReference type="GO" id="GO:0016020">
    <property type="term" value="C:membrane"/>
    <property type="evidence" value="ECO:0007669"/>
    <property type="project" value="UniProtKB-SubCell"/>
</dbReference>
<evidence type="ECO:0000256" key="5">
    <source>
        <dbReference type="ARBA" id="ARBA00022679"/>
    </source>
</evidence>
<reference evidence="16 17" key="1">
    <citation type="submission" date="2020-06" db="EMBL/GenBank/DDBJ databases">
        <title>Transcriptomic and genomic resources for Thalictrum thalictroides and T. hernandezii: Facilitating candidate gene discovery in an emerging model plant lineage.</title>
        <authorList>
            <person name="Arias T."/>
            <person name="Riano-Pachon D.M."/>
            <person name="Di Stilio V.S."/>
        </authorList>
    </citation>
    <scope>NUCLEOTIDE SEQUENCE [LARGE SCALE GENOMIC DNA]</scope>
    <source>
        <strain evidence="17">cv. WT478/WT964</strain>
        <tissue evidence="16">Leaves</tissue>
    </source>
</reference>
<evidence type="ECO:0000259" key="15">
    <source>
        <dbReference type="PROSITE" id="PS50089"/>
    </source>
</evidence>
<dbReference type="EMBL" id="JABWDY010006610">
    <property type="protein sequence ID" value="KAF5203574.1"/>
    <property type="molecule type" value="Genomic_DNA"/>
</dbReference>
<keyword evidence="6 14" id="KW-0812">Transmembrane</keyword>
<evidence type="ECO:0000256" key="6">
    <source>
        <dbReference type="ARBA" id="ARBA00022692"/>
    </source>
</evidence>
<evidence type="ECO:0000313" key="17">
    <source>
        <dbReference type="Proteomes" id="UP000554482"/>
    </source>
</evidence>
<sequence length="205" mass="23522">MVQSPAPHPGPLPRSTWNPFVIIVIGVICTIFLILSYYKILKRHCLTLGGSSMLRSRTESRLFNEANPDDPSLQFHSRGLDSSILYCLPTIQYRNKSEGETDKNNKNCSVCLGEFEDGDWLRLLPNCTHSFHIACIDTWFESHSNCPLCRSHIIYDLTDHHDYSVSMLTLLETLRREDVIRETTDSSQVVHFESLRIMPAQQRPN</sequence>
<dbReference type="Proteomes" id="UP000554482">
    <property type="component" value="Unassembled WGS sequence"/>
</dbReference>
<evidence type="ECO:0000256" key="13">
    <source>
        <dbReference type="PROSITE-ProRule" id="PRU00175"/>
    </source>
</evidence>
<protein>
    <recommendedName>
        <fullName evidence="4">RING-type E3 ubiquitin transferase</fullName>
        <ecNumber evidence="4">2.3.2.27</ecNumber>
    </recommendedName>
</protein>
<evidence type="ECO:0000256" key="1">
    <source>
        <dbReference type="ARBA" id="ARBA00000900"/>
    </source>
</evidence>
<feature type="transmembrane region" description="Helical" evidence="14">
    <location>
        <begin position="20"/>
        <end position="38"/>
    </location>
</feature>
<dbReference type="GO" id="GO:0061630">
    <property type="term" value="F:ubiquitin protein ligase activity"/>
    <property type="evidence" value="ECO:0007669"/>
    <property type="project" value="UniProtKB-EC"/>
</dbReference>
<dbReference type="InterPro" id="IPR001841">
    <property type="entry name" value="Znf_RING"/>
</dbReference>
<dbReference type="OrthoDB" id="9984778at2759"/>
<dbReference type="CDD" id="cd16461">
    <property type="entry name" value="RING-H2_EL5-like"/>
    <property type="match status" value="1"/>
</dbReference>
<dbReference type="InterPro" id="IPR044600">
    <property type="entry name" value="ATL1/ATL16-like"/>
</dbReference>
<evidence type="ECO:0000256" key="7">
    <source>
        <dbReference type="ARBA" id="ARBA00022723"/>
    </source>
</evidence>
<keyword evidence="7" id="KW-0479">Metal-binding</keyword>
<dbReference type="Gene3D" id="3.30.40.10">
    <property type="entry name" value="Zinc/RING finger domain, C3HC4 (zinc finger)"/>
    <property type="match status" value="1"/>
</dbReference>
<keyword evidence="9" id="KW-0833">Ubl conjugation pathway</keyword>
<dbReference type="InterPro" id="IPR013083">
    <property type="entry name" value="Znf_RING/FYVE/PHD"/>
</dbReference>
<evidence type="ECO:0000256" key="3">
    <source>
        <dbReference type="ARBA" id="ARBA00004906"/>
    </source>
</evidence>
<organism evidence="16 17">
    <name type="scientific">Thalictrum thalictroides</name>
    <name type="common">Rue-anemone</name>
    <name type="synonym">Anemone thalictroides</name>
    <dbReference type="NCBI Taxonomy" id="46969"/>
    <lineage>
        <taxon>Eukaryota</taxon>
        <taxon>Viridiplantae</taxon>
        <taxon>Streptophyta</taxon>
        <taxon>Embryophyta</taxon>
        <taxon>Tracheophyta</taxon>
        <taxon>Spermatophyta</taxon>
        <taxon>Magnoliopsida</taxon>
        <taxon>Ranunculales</taxon>
        <taxon>Ranunculaceae</taxon>
        <taxon>Thalictroideae</taxon>
        <taxon>Thalictrum</taxon>
    </lineage>
</organism>
<evidence type="ECO:0000256" key="9">
    <source>
        <dbReference type="ARBA" id="ARBA00022786"/>
    </source>
</evidence>
<evidence type="ECO:0000256" key="12">
    <source>
        <dbReference type="ARBA" id="ARBA00023136"/>
    </source>
</evidence>
<accession>A0A7J6X1M3</accession>
<dbReference type="Pfam" id="PF13639">
    <property type="entry name" value="zf-RING_2"/>
    <property type="match status" value="1"/>
</dbReference>